<dbReference type="AlphaFoldDB" id="A0A1F6EC87"/>
<dbReference type="EMBL" id="MFLP01000003">
    <property type="protein sequence ID" value="OGG71293.1"/>
    <property type="molecule type" value="Genomic_DNA"/>
</dbReference>
<organism evidence="3 4">
    <name type="scientific">Candidatus Kaiserbacteria bacterium RIFCSPHIGHO2_12_FULL_53_13</name>
    <dbReference type="NCBI Taxonomy" id="1798502"/>
    <lineage>
        <taxon>Bacteria</taxon>
        <taxon>Candidatus Kaiseribacteriota</taxon>
    </lineage>
</organism>
<keyword evidence="1" id="KW-0175">Coiled coil</keyword>
<gene>
    <name evidence="3" type="ORF">A3F27_01835</name>
</gene>
<accession>A0A1F6EC87</accession>
<dbReference type="InterPro" id="IPR050570">
    <property type="entry name" value="Cell_wall_metabolism_enzyme"/>
</dbReference>
<proteinExistence type="predicted"/>
<protein>
    <recommendedName>
        <fullName evidence="2">M23ase beta-sheet core domain-containing protein</fullName>
    </recommendedName>
</protein>
<dbReference type="SUPFAM" id="SSF51261">
    <property type="entry name" value="Duplicated hybrid motif"/>
    <property type="match status" value="1"/>
</dbReference>
<dbReference type="CDD" id="cd12797">
    <property type="entry name" value="M23_peptidase"/>
    <property type="match status" value="1"/>
</dbReference>
<dbReference type="GO" id="GO:0004222">
    <property type="term" value="F:metalloendopeptidase activity"/>
    <property type="evidence" value="ECO:0007669"/>
    <property type="project" value="TreeGrafter"/>
</dbReference>
<feature type="coiled-coil region" evidence="1">
    <location>
        <begin position="30"/>
        <end position="113"/>
    </location>
</feature>
<name>A0A1F6EC87_9BACT</name>
<comment type="caution">
    <text evidence="3">The sequence shown here is derived from an EMBL/GenBank/DDBJ whole genome shotgun (WGS) entry which is preliminary data.</text>
</comment>
<dbReference type="PANTHER" id="PTHR21666">
    <property type="entry name" value="PEPTIDASE-RELATED"/>
    <property type="match status" value="1"/>
</dbReference>
<dbReference type="Proteomes" id="UP000176689">
    <property type="component" value="Unassembled WGS sequence"/>
</dbReference>
<feature type="domain" description="M23ase beta-sheet core" evidence="2">
    <location>
        <begin position="296"/>
        <end position="389"/>
    </location>
</feature>
<dbReference type="PANTHER" id="PTHR21666:SF270">
    <property type="entry name" value="MUREIN HYDROLASE ACTIVATOR ENVC"/>
    <property type="match status" value="1"/>
</dbReference>
<evidence type="ECO:0000313" key="3">
    <source>
        <dbReference type="EMBL" id="OGG71293.1"/>
    </source>
</evidence>
<dbReference type="Gene3D" id="6.10.250.3150">
    <property type="match status" value="1"/>
</dbReference>
<dbReference type="Gene3D" id="2.70.70.10">
    <property type="entry name" value="Glucose Permease (Domain IIA)"/>
    <property type="match status" value="1"/>
</dbReference>
<dbReference type="InterPro" id="IPR011055">
    <property type="entry name" value="Dup_hybrid_motif"/>
</dbReference>
<sequence length="428" mass="46132">MPRRLHIPSALLAGILCVLLLPFLIRAETAQEIQAEIDTNSAQIEALNKEIAAYEKQLADVGTKKQTLQNTLSQLDIQRKKLTASISVTKSKIKTLQLQIQSLSENIEGKQSSIRTEEAGLAETIRSLHATQSETLATAILSSDDITDIWNDIDATRALQEAMRNEIAELSKQKQSLTETKTATEKKRAELLREQNNLLAEQGSLDATRKAQNELLAQTKSQESTFQSILAEKQAAKASFEAALSDLQSKLQYTIDPSLIPPAGKGILRWPLSSVKVTQYFGNTAFAMSGAYAGKGHNGIDFRAPIGTPIKAALTGTVLGTGNTDAVRGCYSYGKWVVIRHSNGLSTLYAHLSQIDVSTGQSVSTGQVIGYSGATGYATGPHLHFTVYAASAVQIIKLGEATNKKTACSNAVMPVAPLSGYLNPIDYL</sequence>
<dbReference type="InterPro" id="IPR016047">
    <property type="entry name" value="M23ase_b-sheet_dom"/>
</dbReference>
<reference evidence="3 4" key="1">
    <citation type="journal article" date="2016" name="Nat. Commun.">
        <title>Thousands of microbial genomes shed light on interconnected biogeochemical processes in an aquifer system.</title>
        <authorList>
            <person name="Anantharaman K."/>
            <person name="Brown C.T."/>
            <person name="Hug L.A."/>
            <person name="Sharon I."/>
            <person name="Castelle C.J."/>
            <person name="Probst A.J."/>
            <person name="Thomas B.C."/>
            <person name="Singh A."/>
            <person name="Wilkins M.J."/>
            <person name="Karaoz U."/>
            <person name="Brodie E.L."/>
            <person name="Williams K.H."/>
            <person name="Hubbard S.S."/>
            <person name="Banfield J.F."/>
        </authorList>
    </citation>
    <scope>NUCLEOTIDE SEQUENCE [LARGE SCALE GENOMIC DNA]</scope>
</reference>
<evidence type="ECO:0000313" key="4">
    <source>
        <dbReference type="Proteomes" id="UP000176689"/>
    </source>
</evidence>
<feature type="coiled-coil region" evidence="1">
    <location>
        <begin position="153"/>
        <end position="201"/>
    </location>
</feature>
<evidence type="ECO:0000259" key="2">
    <source>
        <dbReference type="Pfam" id="PF01551"/>
    </source>
</evidence>
<dbReference type="Pfam" id="PF01551">
    <property type="entry name" value="Peptidase_M23"/>
    <property type="match status" value="1"/>
</dbReference>
<evidence type="ECO:0000256" key="1">
    <source>
        <dbReference type="SAM" id="Coils"/>
    </source>
</evidence>